<proteinExistence type="predicted"/>
<dbReference type="InParanoid" id="G2Y667"/>
<evidence type="ECO:0000313" key="2">
    <source>
        <dbReference type="Proteomes" id="UP000008177"/>
    </source>
</evidence>
<dbReference type="EMBL" id="FQ790291">
    <property type="protein sequence ID" value="CCD48119.1"/>
    <property type="molecule type" value="Genomic_DNA"/>
</dbReference>
<dbReference type="AlphaFoldDB" id="G2Y667"/>
<dbReference type="Proteomes" id="UP000008177">
    <property type="component" value="Unplaced contigs"/>
</dbReference>
<dbReference type="HOGENOM" id="CLU_3032082_0_0_1"/>
<name>G2Y667_BOTF4</name>
<reference evidence="2" key="1">
    <citation type="journal article" date="2011" name="PLoS Genet.">
        <title>Genomic analysis of the necrotrophic fungal pathogens Sclerotinia sclerotiorum and Botrytis cinerea.</title>
        <authorList>
            <person name="Amselem J."/>
            <person name="Cuomo C.A."/>
            <person name="van Kan J.A."/>
            <person name="Viaud M."/>
            <person name="Benito E.P."/>
            <person name="Couloux A."/>
            <person name="Coutinho P.M."/>
            <person name="de Vries R.P."/>
            <person name="Dyer P.S."/>
            <person name="Fillinger S."/>
            <person name="Fournier E."/>
            <person name="Gout L."/>
            <person name="Hahn M."/>
            <person name="Kohn L."/>
            <person name="Lapalu N."/>
            <person name="Plummer K.M."/>
            <person name="Pradier J.M."/>
            <person name="Quevillon E."/>
            <person name="Sharon A."/>
            <person name="Simon A."/>
            <person name="ten Have A."/>
            <person name="Tudzynski B."/>
            <person name="Tudzynski P."/>
            <person name="Wincker P."/>
            <person name="Andrew M."/>
            <person name="Anthouard V."/>
            <person name="Beever R.E."/>
            <person name="Beffa R."/>
            <person name="Benoit I."/>
            <person name="Bouzid O."/>
            <person name="Brault B."/>
            <person name="Chen Z."/>
            <person name="Choquer M."/>
            <person name="Collemare J."/>
            <person name="Cotton P."/>
            <person name="Danchin E.G."/>
            <person name="Da Silva C."/>
            <person name="Gautier A."/>
            <person name="Giraud C."/>
            <person name="Giraud T."/>
            <person name="Gonzalez C."/>
            <person name="Grossetete S."/>
            <person name="Guldener U."/>
            <person name="Henrissat B."/>
            <person name="Howlett B.J."/>
            <person name="Kodira C."/>
            <person name="Kretschmer M."/>
            <person name="Lappartient A."/>
            <person name="Leroch M."/>
            <person name="Levis C."/>
            <person name="Mauceli E."/>
            <person name="Neuveglise C."/>
            <person name="Oeser B."/>
            <person name="Pearson M."/>
            <person name="Poulain J."/>
            <person name="Poussereau N."/>
            <person name="Quesneville H."/>
            <person name="Rascle C."/>
            <person name="Schumacher J."/>
            <person name="Segurens B."/>
            <person name="Sexton A."/>
            <person name="Silva E."/>
            <person name="Sirven C."/>
            <person name="Soanes D.M."/>
            <person name="Talbot N.J."/>
            <person name="Templeton M."/>
            <person name="Yandava C."/>
            <person name="Yarden O."/>
            <person name="Zeng Q."/>
            <person name="Rollins J.A."/>
            <person name="Lebrun M.H."/>
            <person name="Dickman M."/>
        </authorList>
    </citation>
    <scope>NUCLEOTIDE SEQUENCE [LARGE SCALE GENOMIC DNA]</scope>
    <source>
        <strain evidence="2">T4</strain>
    </source>
</reference>
<evidence type="ECO:0000313" key="1">
    <source>
        <dbReference type="EMBL" id="CCD48119.1"/>
    </source>
</evidence>
<sequence>MLLFWVMEYNRSMLSARASRIYASPKLDAHTGRWQTTRGPTWVSLNGGVACSMTA</sequence>
<accession>G2Y667</accession>
<organism evidence="1 2">
    <name type="scientific">Botryotinia fuckeliana (strain T4)</name>
    <name type="common">Noble rot fungus</name>
    <name type="synonym">Botrytis cinerea</name>
    <dbReference type="NCBI Taxonomy" id="999810"/>
    <lineage>
        <taxon>Eukaryota</taxon>
        <taxon>Fungi</taxon>
        <taxon>Dikarya</taxon>
        <taxon>Ascomycota</taxon>
        <taxon>Pezizomycotina</taxon>
        <taxon>Leotiomycetes</taxon>
        <taxon>Helotiales</taxon>
        <taxon>Sclerotiniaceae</taxon>
        <taxon>Botrytis</taxon>
    </lineage>
</organism>
<protein>
    <submittedName>
        <fullName evidence="1">Uncharacterized protein</fullName>
    </submittedName>
</protein>
<gene>
    <name evidence="1" type="ORF">BofuT4_uP111320.1</name>
</gene>